<feature type="transmembrane region" description="Helical" evidence="12">
    <location>
        <begin position="340"/>
        <end position="362"/>
    </location>
</feature>
<feature type="transmembrane region" description="Helical" evidence="12">
    <location>
        <begin position="12"/>
        <end position="33"/>
    </location>
</feature>
<keyword evidence="6" id="KW-0762">Sugar transport</keyword>
<keyword evidence="3" id="KW-0813">Transport</keyword>
<evidence type="ECO:0000256" key="8">
    <source>
        <dbReference type="ARBA" id="ARBA00022903"/>
    </source>
</evidence>
<name>A0A420XH53_9PAST</name>
<dbReference type="GO" id="GO:0005351">
    <property type="term" value="F:carbohydrate:proton symporter activity"/>
    <property type="evidence" value="ECO:0007669"/>
    <property type="project" value="InterPro"/>
</dbReference>
<keyword evidence="11 12" id="KW-0472">Membrane</keyword>
<accession>A0A420XH53</accession>
<keyword evidence="9 12" id="KW-1133">Transmembrane helix</keyword>
<dbReference type="PANTHER" id="PTHR32309:SF13">
    <property type="entry name" value="FERRIC ENTEROBACTIN TRANSPORT PROTEIN FEPE"/>
    <property type="match status" value="1"/>
</dbReference>
<dbReference type="EMBL" id="RBJC01000006">
    <property type="protein sequence ID" value="RKR71933.1"/>
    <property type="molecule type" value="Genomic_DNA"/>
</dbReference>
<keyword evidence="5" id="KW-0997">Cell inner membrane</keyword>
<evidence type="ECO:0000256" key="6">
    <source>
        <dbReference type="ARBA" id="ARBA00022597"/>
    </source>
</evidence>
<evidence type="ECO:0000256" key="10">
    <source>
        <dbReference type="ARBA" id="ARBA00023047"/>
    </source>
</evidence>
<protein>
    <submittedName>
        <fullName evidence="13">Capsular polysaccharide transport system permease protein</fullName>
    </submittedName>
</protein>
<evidence type="ECO:0000313" key="13">
    <source>
        <dbReference type="EMBL" id="RKR71933.1"/>
    </source>
</evidence>
<dbReference type="GO" id="GO:0004713">
    <property type="term" value="F:protein tyrosine kinase activity"/>
    <property type="evidence" value="ECO:0007669"/>
    <property type="project" value="TreeGrafter"/>
</dbReference>
<dbReference type="AlphaFoldDB" id="A0A420XH53"/>
<evidence type="ECO:0000256" key="2">
    <source>
        <dbReference type="ARBA" id="ARBA00008436"/>
    </source>
</evidence>
<keyword evidence="4" id="KW-1003">Cell membrane</keyword>
<evidence type="ECO:0000313" key="14">
    <source>
        <dbReference type="Proteomes" id="UP000280099"/>
    </source>
</evidence>
<evidence type="ECO:0000256" key="5">
    <source>
        <dbReference type="ARBA" id="ARBA00022519"/>
    </source>
</evidence>
<comment type="subcellular location">
    <subcellularLocation>
        <location evidence="1">Cell inner membrane</location>
        <topology evidence="1">Multi-pass membrane protein</topology>
    </subcellularLocation>
</comment>
<dbReference type="InterPro" id="IPR005705">
    <property type="entry name" value="BexC_CtrB_KpsE_VexD"/>
</dbReference>
<evidence type="ECO:0000256" key="1">
    <source>
        <dbReference type="ARBA" id="ARBA00004429"/>
    </source>
</evidence>
<comment type="caution">
    <text evidence="13">The sequence shown here is derived from an EMBL/GenBank/DDBJ whole genome shotgun (WGS) entry which is preliminary data.</text>
</comment>
<evidence type="ECO:0000256" key="7">
    <source>
        <dbReference type="ARBA" id="ARBA00022692"/>
    </source>
</evidence>
<dbReference type="OrthoDB" id="5497849at2"/>
<keyword evidence="10" id="KW-0625">Polysaccharide transport</keyword>
<reference evidence="13 14" key="1">
    <citation type="submission" date="2018-10" db="EMBL/GenBank/DDBJ databases">
        <title>Genomic Encyclopedia of Type Strains, Phase IV (KMG-IV): sequencing the most valuable type-strain genomes for metagenomic binning, comparative biology and taxonomic classification.</title>
        <authorList>
            <person name="Goeker M."/>
        </authorList>
    </citation>
    <scope>NUCLEOTIDE SEQUENCE [LARGE SCALE GENOMIC DNA]</scope>
    <source>
        <strain evidence="13 14">DSM 23800</strain>
    </source>
</reference>
<dbReference type="GO" id="GO:0015774">
    <property type="term" value="P:polysaccharide transport"/>
    <property type="evidence" value="ECO:0007669"/>
    <property type="project" value="UniProtKB-KW"/>
</dbReference>
<dbReference type="Proteomes" id="UP000280099">
    <property type="component" value="Unassembled WGS sequence"/>
</dbReference>
<dbReference type="InterPro" id="IPR050445">
    <property type="entry name" value="Bact_polysacc_biosynth/exp"/>
</dbReference>
<dbReference type="PANTHER" id="PTHR32309">
    <property type="entry name" value="TYROSINE-PROTEIN KINASE"/>
    <property type="match status" value="1"/>
</dbReference>
<gene>
    <name evidence="13" type="ORF">DES31_1286</name>
</gene>
<evidence type="ECO:0000256" key="4">
    <source>
        <dbReference type="ARBA" id="ARBA00022475"/>
    </source>
</evidence>
<keyword evidence="14" id="KW-1185">Reference proteome</keyword>
<evidence type="ECO:0000256" key="12">
    <source>
        <dbReference type="SAM" id="Phobius"/>
    </source>
</evidence>
<keyword evidence="7 12" id="KW-0812">Transmembrane</keyword>
<dbReference type="GO" id="GO:0005886">
    <property type="term" value="C:plasma membrane"/>
    <property type="evidence" value="ECO:0007669"/>
    <property type="project" value="UniProtKB-SubCell"/>
</dbReference>
<comment type="similarity">
    <text evidence="2">Belongs to the BexC/CtrB/KpsE family.</text>
</comment>
<keyword evidence="8" id="KW-0972">Capsule biogenesis/degradation</keyword>
<organism evidence="13 14">
    <name type="scientific">Otariodibacter oris</name>
    <dbReference type="NCBI Taxonomy" id="1032623"/>
    <lineage>
        <taxon>Bacteria</taxon>
        <taxon>Pseudomonadati</taxon>
        <taxon>Pseudomonadota</taxon>
        <taxon>Gammaproteobacteria</taxon>
        <taxon>Pasteurellales</taxon>
        <taxon>Pasteurellaceae</taxon>
        <taxon>Otariodibacter</taxon>
    </lineage>
</organism>
<evidence type="ECO:0000256" key="11">
    <source>
        <dbReference type="ARBA" id="ARBA00023136"/>
    </source>
</evidence>
<evidence type="ECO:0000256" key="9">
    <source>
        <dbReference type="ARBA" id="ARBA00022989"/>
    </source>
</evidence>
<sequence>MSNKKSFGWKKFNILFWIMVVIPTTFSTIYFSLFASDVYISESTFIVRSPSNQSSLSGMGAILQSVGFSRSQDDTYTLQEYMRSRNALETLKEKIAVRSFYEEKGDLLSRFNAFGFNGENEAFYQYFIKHVAVNFDSTSGIVSLNIRAFDATEAQQINSELLSQGEKLINLLNTRARKDTINFAEIAVQDAEKRVNESALALSKYRIEHNIFDLSAQSEIQLALISRLKSELIGIQGQIVQLRDLSPKNPQLNTLKTHEENLLKEIDQQVNSLSGGNNSITTQTAEYQHLILNNTLAQQQLTAAMTSLQNARSEADRQQLYLEVIDKPSRPDLALEPYRIYNIIATLIIGLMLYGIFSLLIASIREHKN</sequence>
<proteinExistence type="inferred from homology"/>
<dbReference type="GO" id="GO:0009276">
    <property type="term" value="C:Gram-negative-bacterium-type cell wall"/>
    <property type="evidence" value="ECO:0007669"/>
    <property type="project" value="InterPro"/>
</dbReference>
<dbReference type="RefSeq" id="WP_121123208.1">
    <property type="nucleotide sequence ID" value="NZ_CP016604.1"/>
</dbReference>
<evidence type="ECO:0000256" key="3">
    <source>
        <dbReference type="ARBA" id="ARBA00022448"/>
    </source>
</evidence>
<dbReference type="NCBIfam" id="TIGR01010">
    <property type="entry name" value="BexC_CtrB_KpsE"/>
    <property type="match status" value="1"/>
</dbReference>